<keyword evidence="7" id="KW-1015">Disulfide bond</keyword>
<dbReference type="Gene3D" id="2.102.10.10">
    <property type="entry name" value="Rieske [2Fe-2S] iron-sulphur domain"/>
    <property type="match status" value="1"/>
</dbReference>
<dbReference type="GO" id="GO:0046872">
    <property type="term" value="F:metal ion binding"/>
    <property type="evidence" value="ECO:0007669"/>
    <property type="project" value="UniProtKB-KW"/>
</dbReference>
<feature type="domain" description="Rieske" evidence="11">
    <location>
        <begin position="87"/>
        <end position="179"/>
    </location>
</feature>
<dbReference type="InterPro" id="IPR014349">
    <property type="entry name" value="Rieske_Fe-S_prot"/>
</dbReference>
<feature type="region of interest" description="Disordered" evidence="10">
    <location>
        <begin position="45"/>
        <end position="102"/>
    </location>
</feature>
<sequence>MTHSSPEPSVPAASSGPAGATRRTVVAATGAAGLAAVLAACGGSDDTGSGSDYSGSDASKGTPGQADGDKGTPGTGSTSGAGEGAGAALARTSEIPEGGGKVFPDRKVVVTQPAKGQFKAFSAVCTHQGCVVKDVANGTINCPCHGSRFSVADGAVRGGPAQKPLPEERISVNGDSITLG</sequence>
<dbReference type="InterPro" id="IPR036922">
    <property type="entry name" value="Rieske_2Fe-2S_sf"/>
</dbReference>
<feature type="compositionally biased region" description="Low complexity" evidence="10">
    <location>
        <begin position="45"/>
        <end position="61"/>
    </location>
</feature>
<dbReference type="FunFam" id="2.102.10.10:FF:000016">
    <property type="entry name" value="Nitrite reductase/ring-hydroxylating ferredoxin subunit"/>
    <property type="match status" value="1"/>
</dbReference>
<evidence type="ECO:0000256" key="6">
    <source>
        <dbReference type="ARBA" id="ARBA00023014"/>
    </source>
</evidence>
<feature type="region of interest" description="Disordered" evidence="10">
    <location>
        <begin position="1"/>
        <end position="21"/>
    </location>
</feature>
<dbReference type="GO" id="GO:0016020">
    <property type="term" value="C:membrane"/>
    <property type="evidence" value="ECO:0007669"/>
    <property type="project" value="InterPro"/>
</dbReference>
<dbReference type="Pfam" id="PF00355">
    <property type="entry name" value="Rieske"/>
    <property type="match status" value="1"/>
</dbReference>
<dbReference type="InterPro" id="IPR017941">
    <property type="entry name" value="Rieske_2Fe-2S"/>
</dbReference>
<dbReference type="PANTHER" id="PTHR10134">
    <property type="entry name" value="CYTOCHROME B-C1 COMPLEX SUBUNIT RIESKE, MITOCHONDRIAL"/>
    <property type="match status" value="1"/>
</dbReference>
<dbReference type="EMBL" id="CP034587">
    <property type="protein sequence ID" value="AZQ70594.1"/>
    <property type="molecule type" value="Genomic_DNA"/>
</dbReference>
<dbReference type="CDD" id="cd03467">
    <property type="entry name" value="Rieske"/>
    <property type="match status" value="1"/>
</dbReference>
<evidence type="ECO:0000256" key="9">
    <source>
        <dbReference type="ARBA" id="ARBA00034078"/>
    </source>
</evidence>
<gene>
    <name evidence="12" type="ORF">EKH77_04615</name>
</gene>
<evidence type="ECO:0000259" key="11">
    <source>
        <dbReference type="PROSITE" id="PS51296"/>
    </source>
</evidence>
<protein>
    <recommendedName>
        <fullName evidence="2">Cytochrome bc1 complex Rieske iron-sulfur subunit</fullName>
    </recommendedName>
    <alternativeName>
        <fullName evidence="8">Cytochrome bc1 reductase complex subunit QcrA</fullName>
    </alternativeName>
</protein>
<feature type="compositionally biased region" description="Gly residues" evidence="10">
    <location>
        <begin position="71"/>
        <end position="85"/>
    </location>
</feature>
<evidence type="ECO:0000256" key="7">
    <source>
        <dbReference type="ARBA" id="ARBA00023157"/>
    </source>
</evidence>
<dbReference type="AlphaFoldDB" id="A0A3S9PE28"/>
<organism evidence="12 13">
    <name type="scientific">Streptomyces luteoverticillatus</name>
    <name type="common">Streptoverticillium luteoverticillatus</name>
    <dbReference type="NCBI Taxonomy" id="66425"/>
    <lineage>
        <taxon>Bacteria</taxon>
        <taxon>Bacillati</taxon>
        <taxon>Actinomycetota</taxon>
        <taxon>Actinomycetes</taxon>
        <taxon>Kitasatosporales</taxon>
        <taxon>Streptomycetaceae</taxon>
        <taxon>Streptomyces</taxon>
    </lineage>
</organism>
<proteinExistence type="predicted"/>
<dbReference type="PROSITE" id="PS51318">
    <property type="entry name" value="TAT"/>
    <property type="match status" value="1"/>
</dbReference>
<dbReference type="PRINTS" id="PR00162">
    <property type="entry name" value="RIESKE"/>
</dbReference>
<dbReference type="OrthoDB" id="25106at2"/>
<comment type="cofactor">
    <cofactor evidence="9">
        <name>[2Fe-2S] cluster</name>
        <dbReference type="ChEBI" id="CHEBI:190135"/>
    </cofactor>
</comment>
<keyword evidence="13" id="KW-1185">Reference proteome</keyword>
<name>A0A3S9PE28_STRLT</name>
<evidence type="ECO:0000256" key="4">
    <source>
        <dbReference type="ARBA" id="ARBA00022723"/>
    </source>
</evidence>
<keyword evidence="3" id="KW-0001">2Fe-2S</keyword>
<dbReference type="InterPro" id="IPR006311">
    <property type="entry name" value="TAT_signal"/>
</dbReference>
<evidence type="ECO:0000256" key="2">
    <source>
        <dbReference type="ARBA" id="ARBA00015816"/>
    </source>
</evidence>
<evidence type="ECO:0000256" key="1">
    <source>
        <dbReference type="ARBA" id="ARBA00002494"/>
    </source>
</evidence>
<dbReference type="GO" id="GO:0051537">
    <property type="term" value="F:2 iron, 2 sulfur cluster binding"/>
    <property type="evidence" value="ECO:0007669"/>
    <property type="project" value="UniProtKB-KW"/>
</dbReference>
<dbReference type="Proteomes" id="UP000267900">
    <property type="component" value="Chromosome"/>
</dbReference>
<dbReference type="GO" id="GO:0004497">
    <property type="term" value="F:monooxygenase activity"/>
    <property type="evidence" value="ECO:0007669"/>
    <property type="project" value="UniProtKB-ARBA"/>
</dbReference>
<dbReference type="SUPFAM" id="SSF50022">
    <property type="entry name" value="ISP domain"/>
    <property type="match status" value="1"/>
</dbReference>
<reference evidence="12 13" key="1">
    <citation type="submission" date="2018-12" db="EMBL/GenBank/DDBJ databases">
        <title>The whole draft genome of Streptomyce luteoverticillatus CGMCC 15060.</title>
        <authorList>
            <person name="Feng Z."/>
            <person name="Chen G."/>
            <person name="Zhang J."/>
            <person name="Zhu H."/>
            <person name="Yu X."/>
            <person name="Zhang W."/>
            <person name="Zhang X."/>
        </authorList>
    </citation>
    <scope>NUCLEOTIDE SEQUENCE [LARGE SCALE GENOMIC DNA]</scope>
    <source>
        <strain evidence="12 13">CGMCC 15060</strain>
    </source>
</reference>
<evidence type="ECO:0000256" key="8">
    <source>
        <dbReference type="ARBA" id="ARBA00029586"/>
    </source>
</evidence>
<evidence type="ECO:0000256" key="3">
    <source>
        <dbReference type="ARBA" id="ARBA00022714"/>
    </source>
</evidence>
<keyword evidence="4" id="KW-0479">Metal-binding</keyword>
<evidence type="ECO:0000313" key="13">
    <source>
        <dbReference type="Proteomes" id="UP000267900"/>
    </source>
</evidence>
<dbReference type="RefSeq" id="WP_126913159.1">
    <property type="nucleotide sequence ID" value="NZ_CP034587.1"/>
</dbReference>
<dbReference type="InterPro" id="IPR005805">
    <property type="entry name" value="Rieske_Fe-S_prot_C"/>
</dbReference>
<evidence type="ECO:0000256" key="10">
    <source>
        <dbReference type="SAM" id="MobiDB-lite"/>
    </source>
</evidence>
<dbReference type="PROSITE" id="PS51296">
    <property type="entry name" value="RIESKE"/>
    <property type="match status" value="1"/>
</dbReference>
<keyword evidence="5" id="KW-0408">Iron</keyword>
<dbReference type="GO" id="GO:0016705">
    <property type="term" value="F:oxidoreductase activity, acting on paired donors, with incorporation or reduction of molecular oxygen"/>
    <property type="evidence" value="ECO:0007669"/>
    <property type="project" value="UniProtKB-ARBA"/>
</dbReference>
<evidence type="ECO:0000313" key="12">
    <source>
        <dbReference type="EMBL" id="AZQ70594.1"/>
    </source>
</evidence>
<keyword evidence="6" id="KW-0411">Iron-sulfur</keyword>
<evidence type="ECO:0000256" key="5">
    <source>
        <dbReference type="ARBA" id="ARBA00023004"/>
    </source>
</evidence>
<accession>A0A3S9PE28</accession>
<comment type="function">
    <text evidence="1">Iron-sulfur subunit of the cytochrome bc1 complex, an essential component of the respiratory electron transport chain required for ATP synthesis. The bc1 complex catalyzes the oxidation of menaquinol and the reduction of cytochrome c in the respiratory chain. The bc1 complex operates through a Q-cycle mechanism that couples electron transfer to generation of the proton gradient that drives ATP synthesis.</text>
</comment>